<evidence type="ECO:0000256" key="7">
    <source>
        <dbReference type="ARBA" id="ARBA00023224"/>
    </source>
</evidence>
<comment type="function">
    <text evidence="8">Gustatory receptor which mediates acceptance or avoidance behavior, depending on its substrates.</text>
</comment>
<feature type="transmembrane region" description="Helical" evidence="8">
    <location>
        <begin position="165"/>
        <end position="188"/>
    </location>
</feature>
<dbReference type="EMBL" id="KQ972047">
    <property type="protein sequence ID" value="EFA13587.1"/>
    <property type="molecule type" value="Genomic_DNA"/>
</dbReference>
<dbReference type="GO" id="GO:0030424">
    <property type="term" value="C:axon"/>
    <property type="evidence" value="ECO:0000318"/>
    <property type="project" value="GO_Central"/>
</dbReference>
<dbReference type="Pfam" id="PF08395">
    <property type="entry name" value="7tm_7"/>
    <property type="match status" value="1"/>
</dbReference>
<evidence type="ECO:0000256" key="8">
    <source>
        <dbReference type="RuleBase" id="RU363108"/>
    </source>
</evidence>
<keyword evidence="5 8" id="KW-0472">Membrane</keyword>
<dbReference type="GO" id="GO:0043025">
    <property type="term" value="C:neuronal cell body"/>
    <property type="evidence" value="ECO:0000318"/>
    <property type="project" value="GO_Central"/>
</dbReference>
<evidence type="ECO:0000256" key="1">
    <source>
        <dbReference type="ARBA" id="ARBA00004651"/>
    </source>
</evidence>
<evidence type="ECO:0000313" key="9">
    <source>
        <dbReference type="EMBL" id="EFA13587.1"/>
    </source>
</evidence>
<dbReference type="KEGG" id="tca:103313016"/>
<dbReference type="AlphaFoldDB" id="D2EE66"/>
<evidence type="ECO:0000256" key="5">
    <source>
        <dbReference type="ARBA" id="ARBA00023136"/>
    </source>
</evidence>
<dbReference type="OMA" id="ITTRIMA"/>
<feature type="transmembrane region" description="Helical" evidence="8">
    <location>
        <begin position="136"/>
        <end position="159"/>
    </location>
</feature>
<comment type="subcellular location">
    <subcellularLocation>
        <location evidence="1 8">Cell membrane</location>
        <topology evidence="1 8">Multi-pass membrane protein</topology>
    </subcellularLocation>
</comment>
<evidence type="ECO:0000256" key="3">
    <source>
        <dbReference type="ARBA" id="ARBA00022692"/>
    </source>
</evidence>
<dbReference type="Proteomes" id="UP000007266">
    <property type="component" value="Unassembled WGS sequence"/>
</dbReference>
<feature type="transmembrane region" description="Helical" evidence="8">
    <location>
        <begin position="359"/>
        <end position="377"/>
    </location>
</feature>
<dbReference type="GO" id="GO:0007635">
    <property type="term" value="P:chemosensory behavior"/>
    <property type="evidence" value="ECO:0000318"/>
    <property type="project" value="GO_Central"/>
</dbReference>
<dbReference type="GO" id="GO:0050909">
    <property type="term" value="P:sensory perception of taste"/>
    <property type="evidence" value="ECO:0007669"/>
    <property type="project" value="InterPro"/>
</dbReference>
<reference evidence="9 10" key="1">
    <citation type="journal article" date="2008" name="Nature">
        <title>The genome of the model beetle and pest Tribolium castaneum.</title>
        <authorList>
            <consortium name="Tribolium Genome Sequencing Consortium"/>
            <person name="Richards S."/>
            <person name="Gibbs R.A."/>
            <person name="Weinstock G.M."/>
            <person name="Brown S.J."/>
            <person name="Denell R."/>
            <person name="Beeman R.W."/>
            <person name="Gibbs R."/>
            <person name="Beeman R.W."/>
            <person name="Brown S.J."/>
            <person name="Bucher G."/>
            <person name="Friedrich M."/>
            <person name="Grimmelikhuijzen C.J."/>
            <person name="Klingler M."/>
            <person name="Lorenzen M."/>
            <person name="Richards S."/>
            <person name="Roth S."/>
            <person name="Schroder R."/>
            <person name="Tautz D."/>
            <person name="Zdobnov E.M."/>
            <person name="Muzny D."/>
            <person name="Gibbs R.A."/>
            <person name="Weinstock G.M."/>
            <person name="Attaway T."/>
            <person name="Bell S."/>
            <person name="Buhay C.J."/>
            <person name="Chandrabose M.N."/>
            <person name="Chavez D."/>
            <person name="Clerk-Blankenburg K.P."/>
            <person name="Cree A."/>
            <person name="Dao M."/>
            <person name="Davis C."/>
            <person name="Chacko J."/>
            <person name="Dinh H."/>
            <person name="Dugan-Rocha S."/>
            <person name="Fowler G."/>
            <person name="Garner T.T."/>
            <person name="Garnes J."/>
            <person name="Gnirke A."/>
            <person name="Hawes A."/>
            <person name="Hernandez J."/>
            <person name="Hines S."/>
            <person name="Holder M."/>
            <person name="Hume J."/>
            <person name="Jhangiani S.N."/>
            <person name="Joshi V."/>
            <person name="Khan Z.M."/>
            <person name="Jackson L."/>
            <person name="Kovar C."/>
            <person name="Kowis A."/>
            <person name="Lee S."/>
            <person name="Lewis L.R."/>
            <person name="Margolis J."/>
            <person name="Morgan M."/>
            <person name="Nazareth L.V."/>
            <person name="Nguyen N."/>
            <person name="Okwuonu G."/>
            <person name="Parker D."/>
            <person name="Richards S."/>
            <person name="Ruiz S.J."/>
            <person name="Santibanez J."/>
            <person name="Savard J."/>
            <person name="Scherer S.E."/>
            <person name="Schneider B."/>
            <person name="Sodergren E."/>
            <person name="Tautz D."/>
            <person name="Vattahil S."/>
            <person name="Villasana D."/>
            <person name="White C.S."/>
            <person name="Wright R."/>
            <person name="Park Y."/>
            <person name="Beeman R.W."/>
            <person name="Lord J."/>
            <person name="Oppert B."/>
            <person name="Lorenzen M."/>
            <person name="Brown S."/>
            <person name="Wang L."/>
            <person name="Savard J."/>
            <person name="Tautz D."/>
            <person name="Richards S."/>
            <person name="Weinstock G."/>
            <person name="Gibbs R.A."/>
            <person name="Liu Y."/>
            <person name="Worley K."/>
            <person name="Weinstock G."/>
            <person name="Elsik C.G."/>
            <person name="Reese J.T."/>
            <person name="Elhaik E."/>
            <person name="Landan G."/>
            <person name="Graur D."/>
            <person name="Arensburger P."/>
            <person name="Atkinson P."/>
            <person name="Beeman R.W."/>
            <person name="Beidler J."/>
            <person name="Brown S.J."/>
            <person name="Demuth J.P."/>
            <person name="Drury D.W."/>
            <person name="Du Y.Z."/>
            <person name="Fujiwara H."/>
            <person name="Lorenzen M."/>
            <person name="Maselli V."/>
            <person name="Osanai M."/>
            <person name="Park Y."/>
            <person name="Robertson H.M."/>
            <person name="Tu Z."/>
            <person name="Wang J.J."/>
            <person name="Wang S."/>
            <person name="Richards S."/>
            <person name="Song H."/>
            <person name="Zhang L."/>
            <person name="Sodergren E."/>
            <person name="Werner D."/>
            <person name="Stanke M."/>
            <person name="Morgenstern B."/>
            <person name="Solovyev V."/>
            <person name="Kosarev P."/>
            <person name="Brown G."/>
            <person name="Chen H.C."/>
            <person name="Ermolaeva O."/>
            <person name="Hlavina W."/>
            <person name="Kapustin Y."/>
            <person name="Kiryutin B."/>
            <person name="Kitts P."/>
            <person name="Maglott D."/>
            <person name="Pruitt K."/>
            <person name="Sapojnikov V."/>
            <person name="Souvorov A."/>
            <person name="Mackey A.J."/>
            <person name="Waterhouse R.M."/>
            <person name="Wyder S."/>
            <person name="Zdobnov E.M."/>
            <person name="Zdobnov E.M."/>
            <person name="Wyder S."/>
            <person name="Kriventseva E.V."/>
            <person name="Kadowaki T."/>
            <person name="Bork P."/>
            <person name="Aranda M."/>
            <person name="Bao R."/>
            <person name="Beermann A."/>
            <person name="Berns N."/>
            <person name="Bolognesi R."/>
            <person name="Bonneton F."/>
            <person name="Bopp D."/>
            <person name="Brown S.J."/>
            <person name="Bucher G."/>
            <person name="Butts T."/>
            <person name="Chaumot A."/>
            <person name="Denell R.E."/>
            <person name="Ferrier D.E."/>
            <person name="Friedrich M."/>
            <person name="Gordon C.M."/>
            <person name="Jindra M."/>
            <person name="Klingler M."/>
            <person name="Lan Q."/>
            <person name="Lattorff H.M."/>
            <person name="Laudet V."/>
            <person name="von Levetsow C."/>
            <person name="Liu Z."/>
            <person name="Lutz R."/>
            <person name="Lynch J.A."/>
            <person name="da Fonseca R.N."/>
            <person name="Posnien N."/>
            <person name="Reuter R."/>
            <person name="Roth S."/>
            <person name="Savard J."/>
            <person name="Schinko J.B."/>
            <person name="Schmitt C."/>
            <person name="Schoppmeier M."/>
            <person name="Schroder R."/>
            <person name="Shippy T.D."/>
            <person name="Simonnet F."/>
            <person name="Marques-Souza H."/>
            <person name="Tautz D."/>
            <person name="Tomoyasu Y."/>
            <person name="Trauner J."/>
            <person name="Van der Zee M."/>
            <person name="Vervoort M."/>
            <person name="Wittkopp N."/>
            <person name="Wimmer E.A."/>
            <person name="Yang X."/>
            <person name="Jones A.K."/>
            <person name="Sattelle D.B."/>
            <person name="Ebert P.R."/>
            <person name="Nelson D."/>
            <person name="Scott J.G."/>
            <person name="Beeman R.W."/>
            <person name="Muthukrishnan S."/>
            <person name="Kramer K.J."/>
            <person name="Arakane Y."/>
            <person name="Beeman R.W."/>
            <person name="Zhu Q."/>
            <person name="Hogenkamp D."/>
            <person name="Dixit R."/>
            <person name="Oppert B."/>
            <person name="Jiang H."/>
            <person name="Zou Z."/>
            <person name="Marshall J."/>
            <person name="Elpidina E."/>
            <person name="Vinokurov K."/>
            <person name="Oppert C."/>
            <person name="Zou Z."/>
            <person name="Evans J."/>
            <person name="Lu Z."/>
            <person name="Zhao P."/>
            <person name="Sumathipala N."/>
            <person name="Altincicek B."/>
            <person name="Vilcinskas A."/>
            <person name="Williams M."/>
            <person name="Hultmark D."/>
            <person name="Hetru C."/>
            <person name="Jiang H."/>
            <person name="Grimmelikhuijzen C.J."/>
            <person name="Hauser F."/>
            <person name="Cazzamali G."/>
            <person name="Williamson M."/>
            <person name="Park Y."/>
            <person name="Li B."/>
            <person name="Tanaka Y."/>
            <person name="Predel R."/>
            <person name="Neupert S."/>
            <person name="Schachtner J."/>
            <person name="Verleyen P."/>
            <person name="Raible F."/>
            <person name="Bork P."/>
            <person name="Friedrich M."/>
            <person name="Walden K.K."/>
            <person name="Robertson H.M."/>
            <person name="Angeli S."/>
            <person name="Foret S."/>
            <person name="Bucher G."/>
            <person name="Schuetz S."/>
            <person name="Maleszka R."/>
            <person name="Wimmer E.A."/>
            <person name="Beeman R.W."/>
            <person name="Lorenzen M."/>
            <person name="Tomoyasu Y."/>
            <person name="Miller S.C."/>
            <person name="Grossmann D."/>
            <person name="Bucher G."/>
        </authorList>
    </citation>
    <scope>NUCLEOTIDE SEQUENCE [LARGE SCALE GENOMIC DNA]</scope>
    <source>
        <strain evidence="9 10">Georgia GA2</strain>
    </source>
</reference>
<dbReference type="PANTHER" id="PTHR21143:SF123">
    <property type="entry name" value="GUSTATORY RECEPTOR FOR SUGAR TASTE 43A-RELATED"/>
    <property type="match status" value="1"/>
</dbReference>
<name>D2EE66_TRICA</name>
<comment type="caution">
    <text evidence="8">Lacks conserved residue(s) required for the propagation of feature annotation.</text>
</comment>
<evidence type="ECO:0000256" key="2">
    <source>
        <dbReference type="ARBA" id="ARBA00022475"/>
    </source>
</evidence>
<gene>
    <name evidence="9" type="primary">AUGUSTUS-3.0.2_30122</name>
    <name evidence="9" type="ORF">TcasGA2_TC030122</name>
</gene>
<keyword evidence="10" id="KW-1185">Reference proteome</keyword>
<dbReference type="GO" id="GO:0008049">
    <property type="term" value="P:male courtship behavior"/>
    <property type="evidence" value="ECO:0000318"/>
    <property type="project" value="GO_Central"/>
</dbReference>
<keyword evidence="4 8" id="KW-1133">Transmembrane helix</keyword>
<feature type="transmembrane region" description="Helical" evidence="8">
    <location>
        <begin position="245"/>
        <end position="270"/>
    </location>
</feature>
<dbReference type="GO" id="GO:0007165">
    <property type="term" value="P:signal transduction"/>
    <property type="evidence" value="ECO:0007669"/>
    <property type="project" value="UniProtKB-KW"/>
</dbReference>
<keyword evidence="3 8" id="KW-0812">Transmembrane</keyword>
<accession>D2EE66</accession>
<organism evidence="9 10">
    <name type="scientific">Tribolium castaneum</name>
    <name type="common">Red flour beetle</name>
    <dbReference type="NCBI Taxonomy" id="7070"/>
    <lineage>
        <taxon>Eukaryota</taxon>
        <taxon>Metazoa</taxon>
        <taxon>Ecdysozoa</taxon>
        <taxon>Arthropoda</taxon>
        <taxon>Hexapoda</taxon>
        <taxon>Insecta</taxon>
        <taxon>Pterygota</taxon>
        <taxon>Neoptera</taxon>
        <taxon>Endopterygota</taxon>
        <taxon>Coleoptera</taxon>
        <taxon>Polyphaga</taxon>
        <taxon>Cucujiformia</taxon>
        <taxon>Tenebrionidae</taxon>
        <taxon>Tenebrionidae incertae sedis</taxon>
        <taxon>Tribolium</taxon>
    </lineage>
</organism>
<keyword evidence="2 8" id="KW-1003">Cell membrane</keyword>
<dbReference type="eggNOG" id="ENOG502S2QD">
    <property type="taxonomic scope" value="Eukaryota"/>
</dbReference>
<dbReference type="HOGENOM" id="CLU_029071_2_0_1"/>
<keyword evidence="7 8" id="KW-0807">Transducer</keyword>
<dbReference type="InterPro" id="IPR013604">
    <property type="entry name" value="7TM_chemorcpt"/>
</dbReference>
<feature type="transmembrane region" description="Helical" evidence="8">
    <location>
        <begin position="86"/>
        <end position="108"/>
    </location>
</feature>
<dbReference type="PhylomeDB" id="D2EE66"/>
<feature type="transmembrane region" description="Helical" evidence="8">
    <location>
        <begin position="46"/>
        <end position="66"/>
    </location>
</feature>
<dbReference type="PANTHER" id="PTHR21143">
    <property type="entry name" value="INVERTEBRATE GUSTATORY RECEPTOR"/>
    <property type="match status" value="1"/>
</dbReference>
<evidence type="ECO:0000256" key="6">
    <source>
        <dbReference type="ARBA" id="ARBA00023170"/>
    </source>
</evidence>
<protein>
    <recommendedName>
        <fullName evidence="8">Gustatory receptor</fullName>
    </recommendedName>
</protein>
<reference evidence="9 10" key="2">
    <citation type="journal article" date="2010" name="Nucleic Acids Res.">
        <title>BeetleBase in 2010: revisions to provide comprehensive genomic information for Tribolium castaneum.</title>
        <authorList>
            <person name="Kim H.S."/>
            <person name="Murphy T."/>
            <person name="Xia J."/>
            <person name="Caragea D."/>
            <person name="Park Y."/>
            <person name="Beeman R.W."/>
            <person name="Lorenzen M.D."/>
            <person name="Butcher S."/>
            <person name="Manak J.R."/>
            <person name="Brown S.J."/>
        </authorList>
    </citation>
    <scope>NUCLEOTIDE SEQUENCE [LARGE SCALE GENOMIC DNA]</scope>
    <source>
        <strain evidence="9 10">Georgia GA2</strain>
    </source>
</reference>
<evidence type="ECO:0000256" key="4">
    <source>
        <dbReference type="ARBA" id="ARBA00022989"/>
    </source>
</evidence>
<dbReference type="OrthoDB" id="8176814at2759"/>
<dbReference type="FunCoup" id="D2EE66">
    <property type="interactions" value="18"/>
</dbReference>
<dbReference type="GO" id="GO:0030425">
    <property type="term" value="C:dendrite"/>
    <property type="evidence" value="ECO:0000318"/>
    <property type="project" value="GO_Central"/>
</dbReference>
<evidence type="ECO:0000313" key="10">
    <source>
        <dbReference type="Proteomes" id="UP000007266"/>
    </source>
</evidence>
<dbReference type="GO" id="GO:0005886">
    <property type="term" value="C:plasma membrane"/>
    <property type="evidence" value="ECO:0007669"/>
    <property type="project" value="UniProtKB-SubCell"/>
</dbReference>
<sequence length="378" mass="43319">MTITISKELFHVLSPVLYLSRFFCLQPLKWTKTSAGNYIITKSRFYTIYTLAASCLLVITSITGLSQVYQLDVIYLVRLGDTTRRFVTYSDIVVVLLPCVIGPVFALFKTNQTINYLSHLKQFDSLQNQPTKSTKIFQITALTTFCTAFTLSMDLFLWLKLSHNYIFLLCLPYYISYWSTVVIELLFWHFVHLIQIRISVINKKLAKMVVTGLNSVTTLKKPHAEVEDLVKGYEKLIEATNSINYCYGFPILVIILGCLIHLLVTPYGLYSIIMSTGDSTSILSQTVWMTAHILRLFLIIEPCHECFIKTKETSQLICKLLCLSVNQEVKKSLEFFLTYLGECKIEFSVYGFTKINRELLTTIAGAITTYLVILFQFK</sequence>
<dbReference type="InParanoid" id="D2EE66"/>
<comment type="similarity">
    <text evidence="8">Belongs to the insect chemoreceptor superfamily. Gustatory receptor (GR) family.</text>
</comment>
<proteinExistence type="inferred from homology"/>
<keyword evidence="6 8" id="KW-0675">Receptor</keyword>